<feature type="region of interest" description="Disordered" evidence="1">
    <location>
        <begin position="61"/>
        <end position="86"/>
    </location>
</feature>
<dbReference type="Proteomes" id="UP001189429">
    <property type="component" value="Unassembled WGS sequence"/>
</dbReference>
<comment type="caution">
    <text evidence="2">The sequence shown here is derived from an EMBL/GenBank/DDBJ whole genome shotgun (WGS) entry which is preliminary data.</text>
</comment>
<accession>A0ABN9XGP7</accession>
<gene>
    <name evidence="2" type="ORF">PCOR1329_LOCUS76531</name>
</gene>
<organism evidence="2 3">
    <name type="scientific">Prorocentrum cordatum</name>
    <dbReference type="NCBI Taxonomy" id="2364126"/>
    <lineage>
        <taxon>Eukaryota</taxon>
        <taxon>Sar</taxon>
        <taxon>Alveolata</taxon>
        <taxon>Dinophyceae</taxon>
        <taxon>Prorocentrales</taxon>
        <taxon>Prorocentraceae</taxon>
        <taxon>Prorocentrum</taxon>
    </lineage>
</organism>
<keyword evidence="3" id="KW-1185">Reference proteome</keyword>
<evidence type="ECO:0000313" key="2">
    <source>
        <dbReference type="EMBL" id="CAK0898856.1"/>
    </source>
</evidence>
<name>A0ABN9XGP7_9DINO</name>
<evidence type="ECO:0000313" key="3">
    <source>
        <dbReference type="Proteomes" id="UP001189429"/>
    </source>
</evidence>
<protein>
    <submittedName>
        <fullName evidence="2">Uncharacterized protein</fullName>
    </submittedName>
</protein>
<dbReference type="EMBL" id="CAUYUJ010020514">
    <property type="protein sequence ID" value="CAK0898856.1"/>
    <property type="molecule type" value="Genomic_DNA"/>
</dbReference>
<evidence type="ECO:0000256" key="1">
    <source>
        <dbReference type="SAM" id="MobiDB-lite"/>
    </source>
</evidence>
<sequence>MSDVVEYCNKCLEDEDVVPDAREEEVKTAVNYMTSWMKNTKAAFETQSWAKKKPAFARASSGSSQFLLKPAPSPTKRSSSDAGENVSKRSRALAPLIASFKASNAAVIGIARCLKEQPEIIDDMTKWRIRKANDEFASAFLDAPIQLNLASGAAFDMPVVNFASLIQRCASESASFRNLLPTAVRKFPCSPAAPRDFILHFDEFVPGYVLRQDNKRKPPSSYGSFRSFGPDAVSCEGAWLPLAFVRHTVVDKVAGKMSGVVRQLLRRLFIGPDSASQRGILIDGIGPGGAPALIFFKLSNLLYDEDGAKNALCLKGAAGVIPCALRKNVHGICDHSEPLLSAHDRTSTPVPISCSDPNLFDARAAEDLFFSADLPQRLQATLPEGAFEEQCKMRGVNHVPYGLLLDAGLRQHVSLDMHAYDPAHCMIINGIAQIELSEFLCRLAAVGLTSERFRDIASAQWQTCSFSATSGMLEANRLFSDQRQKHLQTGKKYSAKASEISTAHSELASFAALAKSIFLYLLAKRGAAVADAWAVAIRDHAVAFESAHGDCGMYIPKFDFCRHLPRQLLRDGFALDTLVTERYH</sequence>
<reference evidence="2" key="1">
    <citation type="submission" date="2023-10" db="EMBL/GenBank/DDBJ databases">
        <authorList>
            <person name="Chen Y."/>
            <person name="Shah S."/>
            <person name="Dougan E. K."/>
            <person name="Thang M."/>
            <person name="Chan C."/>
        </authorList>
    </citation>
    <scope>NUCLEOTIDE SEQUENCE [LARGE SCALE GENOMIC DNA]</scope>
</reference>
<proteinExistence type="predicted"/>